<dbReference type="STRING" id="1428644.BIV57_16920"/>
<comment type="caution">
    <text evidence="5">The sequence shown here is derived from an EMBL/GenBank/DDBJ whole genome shotgun (WGS) entry which is preliminary data.</text>
</comment>
<reference evidence="5 6" key="1">
    <citation type="submission" date="2016-10" db="EMBL/GenBank/DDBJ databases">
        <title>Genome sequence of Streptomyces gilvigriseus MUSC 26.</title>
        <authorList>
            <person name="Lee L.-H."/>
            <person name="Ser H.-L."/>
        </authorList>
    </citation>
    <scope>NUCLEOTIDE SEQUENCE [LARGE SCALE GENOMIC DNA]</scope>
    <source>
        <strain evidence="5 6">MUSC 26</strain>
    </source>
</reference>
<dbReference type="SUPFAM" id="SSF55729">
    <property type="entry name" value="Acyl-CoA N-acyltransferases (Nat)"/>
    <property type="match status" value="1"/>
</dbReference>
<dbReference type="Proteomes" id="UP000243342">
    <property type="component" value="Unassembled WGS sequence"/>
</dbReference>
<keyword evidence="2" id="KW-0012">Acyltransferase</keyword>
<evidence type="ECO:0000259" key="4">
    <source>
        <dbReference type="PROSITE" id="PS51186"/>
    </source>
</evidence>
<dbReference type="InterPro" id="IPR050680">
    <property type="entry name" value="YpeA/RimI_acetyltransf"/>
</dbReference>
<keyword evidence="6" id="KW-1185">Reference proteome</keyword>
<evidence type="ECO:0000313" key="5">
    <source>
        <dbReference type="EMBL" id="OIV36325.1"/>
    </source>
</evidence>
<protein>
    <recommendedName>
        <fullName evidence="4">N-acetyltransferase domain-containing protein</fullName>
    </recommendedName>
</protein>
<dbReference type="CDD" id="cd04301">
    <property type="entry name" value="NAT_SF"/>
    <property type="match status" value="1"/>
</dbReference>
<sequence length="264" mass="28160">MRTDDPTHIEQTAPRAWPAATAERHPTGWLLRATPDVRNRRANSALPAGPFNTDALAALTAAEAFYAARDLPTTIQIAPAHHHTALDAALDDRGYRREGPTQVLTATTADVLTRTAPGQDLDVTLADHPTPAWLDAFARLGGHATATPARAATEALLARITDPLACASVTLDGAVAGIGLLVAGDGRTGVFCMATDPAHRRRGIATAILRAGAAWAQERDAGRLYLQVTEENAPAQRVYARAGFTLSHRYHYRVATAPRPRPQP</sequence>
<dbReference type="PANTHER" id="PTHR43420">
    <property type="entry name" value="ACETYLTRANSFERASE"/>
    <property type="match status" value="1"/>
</dbReference>
<name>A0A1J7BCL2_9ACTN</name>
<dbReference type="RefSeq" id="WP_071657723.1">
    <property type="nucleotide sequence ID" value="NZ_MLCF01000102.1"/>
</dbReference>
<dbReference type="Gene3D" id="3.40.630.30">
    <property type="match status" value="1"/>
</dbReference>
<evidence type="ECO:0000256" key="1">
    <source>
        <dbReference type="ARBA" id="ARBA00022679"/>
    </source>
</evidence>
<evidence type="ECO:0000256" key="2">
    <source>
        <dbReference type="ARBA" id="ARBA00023315"/>
    </source>
</evidence>
<dbReference type="PROSITE" id="PS51186">
    <property type="entry name" value="GNAT"/>
    <property type="match status" value="1"/>
</dbReference>
<gene>
    <name evidence="5" type="ORF">BIV57_16920</name>
</gene>
<dbReference type="GO" id="GO:0016747">
    <property type="term" value="F:acyltransferase activity, transferring groups other than amino-acyl groups"/>
    <property type="evidence" value="ECO:0007669"/>
    <property type="project" value="InterPro"/>
</dbReference>
<feature type="domain" description="N-acetyltransferase" evidence="4">
    <location>
        <begin position="124"/>
        <end position="260"/>
    </location>
</feature>
<dbReference type="AlphaFoldDB" id="A0A1J7BCL2"/>
<organism evidence="5 6">
    <name type="scientific">Mangrovactinospora gilvigrisea</name>
    <dbReference type="NCBI Taxonomy" id="1428644"/>
    <lineage>
        <taxon>Bacteria</taxon>
        <taxon>Bacillati</taxon>
        <taxon>Actinomycetota</taxon>
        <taxon>Actinomycetes</taxon>
        <taxon>Kitasatosporales</taxon>
        <taxon>Streptomycetaceae</taxon>
        <taxon>Mangrovactinospora</taxon>
    </lineage>
</organism>
<evidence type="ECO:0000256" key="3">
    <source>
        <dbReference type="SAM" id="MobiDB-lite"/>
    </source>
</evidence>
<proteinExistence type="predicted"/>
<dbReference type="Pfam" id="PF24553">
    <property type="entry name" value="Rv0428c_C"/>
    <property type="match status" value="1"/>
</dbReference>
<evidence type="ECO:0000313" key="6">
    <source>
        <dbReference type="Proteomes" id="UP000243342"/>
    </source>
</evidence>
<feature type="region of interest" description="Disordered" evidence="3">
    <location>
        <begin position="1"/>
        <end position="22"/>
    </location>
</feature>
<dbReference type="EMBL" id="MLCF01000102">
    <property type="protein sequence ID" value="OIV36325.1"/>
    <property type="molecule type" value="Genomic_DNA"/>
</dbReference>
<accession>A0A1J7BCL2</accession>
<keyword evidence="1" id="KW-0808">Transferase</keyword>
<dbReference type="InterPro" id="IPR000182">
    <property type="entry name" value="GNAT_dom"/>
</dbReference>
<dbReference type="InterPro" id="IPR016181">
    <property type="entry name" value="Acyl_CoA_acyltransferase"/>
</dbReference>
<dbReference type="InterPro" id="IPR056935">
    <property type="entry name" value="Rv0428c-like_C"/>
</dbReference>